<evidence type="ECO:0000256" key="7">
    <source>
        <dbReference type="SAM" id="MobiDB-lite"/>
    </source>
</evidence>
<dbReference type="Gene3D" id="1.10.510.10">
    <property type="entry name" value="Transferase(Phosphotransferase) domain 1"/>
    <property type="match status" value="1"/>
</dbReference>
<dbReference type="GO" id="GO:0005524">
    <property type="term" value="F:ATP binding"/>
    <property type="evidence" value="ECO:0007669"/>
    <property type="project" value="UniProtKB-KW"/>
</dbReference>
<dbReference type="GO" id="GO:0004674">
    <property type="term" value="F:protein serine/threonine kinase activity"/>
    <property type="evidence" value="ECO:0007669"/>
    <property type="project" value="UniProtKB-KW"/>
</dbReference>
<reference evidence="9 10" key="1">
    <citation type="submission" date="2020-04" db="EMBL/GenBank/DDBJ databases">
        <title>Gordonia sp. nov. TBRC 11910.</title>
        <authorList>
            <person name="Suriyachadkun C."/>
        </authorList>
    </citation>
    <scope>NUCLEOTIDE SEQUENCE [LARGE SCALE GENOMIC DNA]</scope>
    <source>
        <strain evidence="9 10">TBRC 11910</strain>
    </source>
</reference>
<dbReference type="Proteomes" id="UP000550729">
    <property type="component" value="Unassembled WGS sequence"/>
</dbReference>
<feature type="compositionally biased region" description="Basic residues" evidence="7">
    <location>
        <begin position="454"/>
        <end position="464"/>
    </location>
</feature>
<evidence type="ECO:0000256" key="2">
    <source>
        <dbReference type="ARBA" id="ARBA00022527"/>
    </source>
</evidence>
<keyword evidence="3" id="KW-0808">Transferase</keyword>
<organism evidence="9 10">
    <name type="scientific">Gordonia asplenii</name>
    <dbReference type="NCBI Taxonomy" id="2725283"/>
    <lineage>
        <taxon>Bacteria</taxon>
        <taxon>Bacillati</taxon>
        <taxon>Actinomycetota</taxon>
        <taxon>Actinomycetes</taxon>
        <taxon>Mycobacteriales</taxon>
        <taxon>Gordoniaceae</taxon>
        <taxon>Gordonia</taxon>
    </lineage>
</organism>
<evidence type="ECO:0000256" key="6">
    <source>
        <dbReference type="ARBA" id="ARBA00022840"/>
    </source>
</evidence>
<keyword evidence="6" id="KW-0067">ATP-binding</keyword>
<dbReference type="AlphaFoldDB" id="A0A848KSA6"/>
<protein>
    <recommendedName>
        <fullName evidence="1">non-specific serine/threonine protein kinase</fullName>
        <ecNumber evidence="1">2.7.11.1</ecNumber>
    </recommendedName>
</protein>
<dbReference type="RefSeq" id="WP_170192257.1">
    <property type="nucleotide sequence ID" value="NZ_JABBNB010000001.1"/>
</dbReference>
<evidence type="ECO:0000256" key="4">
    <source>
        <dbReference type="ARBA" id="ARBA00022741"/>
    </source>
</evidence>
<dbReference type="PROSITE" id="PS50011">
    <property type="entry name" value="PROTEIN_KINASE_DOM"/>
    <property type="match status" value="1"/>
</dbReference>
<evidence type="ECO:0000256" key="3">
    <source>
        <dbReference type="ARBA" id="ARBA00022679"/>
    </source>
</evidence>
<feature type="domain" description="Protein kinase" evidence="8">
    <location>
        <begin position="1"/>
        <end position="269"/>
    </location>
</feature>
<sequence>MINGDVFAGYRILEPIRPHSGAASYLVQRPGSALTEELIVFSPQLCASRSFVATAVRNAEALAATAHPNIAAVHAWGENSGQLWRCTEHIDAGADRLVLSPRSIPLGRAIEIVAAVGAGLDHAWRTRGIVHLRVHPMFVRAVFDEDGGLRTVKLAGFGPEGSTWLDETTMPWHAAAFASPEICNGGVVDNRADIYSLGCTAFHLLTGQPPYPGLSFAEVADGHLHRPPPSAWRRAMHLPPAMDGVFARVLAKDPNDRYQSCGEFADALLVAADAGRDQAGTGQRRTGRSPNRGSGYFVVTFGDTEVGRYETAEQAVAVAKSLIDTEFGAAASDAERPDDTDRSVPRVPTVSWQRAPERLPFDGQAYWIAQAYRRDADERARSVSDGPSIPVRPSDSAPPPPALVYGGPPVWLDDDPPPSLTVYGGPPVWRGDEPPSPRPVYGGPPVFNRDSAPRRRWFSRRDRR</sequence>
<dbReference type="Pfam" id="PF00069">
    <property type="entry name" value="Pkinase"/>
    <property type="match status" value="1"/>
</dbReference>
<dbReference type="InterPro" id="IPR011009">
    <property type="entry name" value="Kinase-like_dom_sf"/>
</dbReference>
<feature type="region of interest" description="Disordered" evidence="7">
    <location>
        <begin position="377"/>
        <end position="464"/>
    </location>
</feature>
<keyword evidence="2" id="KW-0723">Serine/threonine-protein kinase</keyword>
<gene>
    <name evidence="9" type="ORF">HH308_00800</name>
</gene>
<comment type="caution">
    <text evidence="9">The sequence shown here is derived from an EMBL/GenBank/DDBJ whole genome shotgun (WGS) entry which is preliminary data.</text>
</comment>
<dbReference type="InterPro" id="IPR000719">
    <property type="entry name" value="Prot_kinase_dom"/>
</dbReference>
<evidence type="ECO:0000256" key="5">
    <source>
        <dbReference type="ARBA" id="ARBA00022777"/>
    </source>
</evidence>
<keyword evidence="5 9" id="KW-0418">Kinase</keyword>
<dbReference type="PANTHER" id="PTHR43289:SF6">
    <property type="entry name" value="SERINE_THREONINE-PROTEIN KINASE NEKL-3"/>
    <property type="match status" value="1"/>
</dbReference>
<dbReference type="SMART" id="SM00220">
    <property type="entry name" value="S_TKc"/>
    <property type="match status" value="1"/>
</dbReference>
<dbReference type="Gene3D" id="3.30.200.20">
    <property type="entry name" value="Phosphorylase Kinase, domain 1"/>
    <property type="match status" value="1"/>
</dbReference>
<keyword evidence="4" id="KW-0547">Nucleotide-binding</keyword>
<proteinExistence type="predicted"/>
<dbReference type="PANTHER" id="PTHR43289">
    <property type="entry name" value="MITOGEN-ACTIVATED PROTEIN KINASE KINASE KINASE 20-RELATED"/>
    <property type="match status" value="1"/>
</dbReference>
<dbReference type="CDD" id="cd14014">
    <property type="entry name" value="STKc_PknB_like"/>
    <property type="match status" value="1"/>
</dbReference>
<evidence type="ECO:0000259" key="8">
    <source>
        <dbReference type="PROSITE" id="PS50011"/>
    </source>
</evidence>
<keyword evidence="10" id="KW-1185">Reference proteome</keyword>
<evidence type="ECO:0000256" key="1">
    <source>
        <dbReference type="ARBA" id="ARBA00012513"/>
    </source>
</evidence>
<evidence type="ECO:0000313" key="9">
    <source>
        <dbReference type="EMBL" id="NMN99754.1"/>
    </source>
</evidence>
<evidence type="ECO:0000313" key="10">
    <source>
        <dbReference type="Proteomes" id="UP000550729"/>
    </source>
</evidence>
<feature type="compositionally biased region" description="Low complexity" evidence="7">
    <location>
        <begin position="439"/>
        <end position="450"/>
    </location>
</feature>
<dbReference type="EMBL" id="JABBNB010000001">
    <property type="protein sequence ID" value="NMN99754.1"/>
    <property type="molecule type" value="Genomic_DNA"/>
</dbReference>
<dbReference type="SUPFAM" id="SSF56112">
    <property type="entry name" value="Protein kinase-like (PK-like)"/>
    <property type="match status" value="1"/>
</dbReference>
<name>A0A848KSA6_9ACTN</name>
<accession>A0A848KSA6</accession>
<dbReference type="EC" id="2.7.11.1" evidence="1"/>